<dbReference type="Proteomes" id="UP000594771">
    <property type="component" value="Chromosome"/>
</dbReference>
<evidence type="ECO:0000256" key="1">
    <source>
        <dbReference type="ARBA" id="ARBA00004141"/>
    </source>
</evidence>
<evidence type="ECO:0000313" key="9">
    <source>
        <dbReference type="EMBL" id="MCY3052694.1"/>
    </source>
</evidence>
<feature type="transmembrane region" description="Helical" evidence="7">
    <location>
        <begin position="54"/>
        <end position="76"/>
    </location>
</feature>
<dbReference type="PROSITE" id="PS50928">
    <property type="entry name" value="ABC_TM1"/>
    <property type="match status" value="1"/>
</dbReference>
<dbReference type="PANTHER" id="PTHR30614:SF0">
    <property type="entry name" value="L-CYSTINE TRANSPORT SYSTEM PERMEASE PROTEIN TCYL"/>
    <property type="match status" value="1"/>
</dbReference>
<evidence type="ECO:0000313" key="11">
    <source>
        <dbReference type="Proteomes" id="UP000594771"/>
    </source>
</evidence>
<feature type="domain" description="ABC transmembrane type-1" evidence="8">
    <location>
        <begin position="17"/>
        <end position="215"/>
    </location>
</feature>
<keyword evidence="12" id="KW-1185">Reference proteome</keyword>
<feature type="transmembrane region" description="Helical" evidence="7">
    <location>
        <begin position="20"/>
        <end position="42"/>
    </location>
</feature>
<evidence type="ECO:0000256" key="2">
    <source>
        <dbReference type="ARBA" id="ARBA00022448"/>
    </source>
</evidence>
<dbReference type="GeneID" id="35767994"/>
<dbReference type="RefSeq" id="WP_060778141.1">
    <property type="nucleotide sequence ID" value="NZ_CAJHLF010000002.1"/>
</dbReference>
<reference evidence="10 11" key="1">
    <citation type="submission" date="2020-12" db="EMBL/GenBank/DDBJ databases">
        <title>FDA dAtabase for Regulatory Grade micrObial Sequences (FDA-ARGOS): Supporting development and validation of Infectious Disease Dx tests.</title>
        <authorList>
            <person name="Sproer C."/>
            <person name="Gronow S."/>
            <person name="Severitt S."/>
            <person name="Schroder I."/>
            <person name="Tallon L."/>
            <person name="Sadzewicz L."/>
            <person name="Zhao X."/>
            <person name="Boylan J."/>
            <person name="Ott S."/>
            <person name="Bowen H."/>
            <person name="Vavikolanu K."/>
            <person name="Mehta A."/>
            <person name="Aluvathingal J."/>
            <person name="Nadendla S."/>
            <person name="Lowell S."/>
            <person name="Myers T."/>
            <person name="Yan Y."/>
            <person name="Sichtig H."/>
        </authorList>
    </citation>
    <scope>NUCLEOTIDE SEQUENCE [LARGE SCALE GENOMIC DNA]</scope>
    <source>
        <strain evidence="10 11">FDAARGOS_911</strain>
    </source>
</reference>
<dbReference type="InterPro" id="IPR043429">
    <property type="entry name" value="ArtM/GltK/GlnP/TcyL/YhdX-like"/>
</dbReference>
<dbReference type="OrthoDB" id="9805999at2"/>
<evidence type="ECO:0000256" key="7">
    <source>
        <dbReference type="RuleBase" id="RU363032"/>
    </source>
</evidence>
<feature type="transmembrane region" description="Helical" evidence="7">
    <location>
        <begin position="199"/>
        <end position="218"/>
    </location>
</feature>
<dbReference type="PANTHER" id="PTHR30614">
    <property type="entry name" value="MEMBRANE COMPONENT OF AMINO ACID ABC TRANSPORTER"/>
    <property type="match status" value="1"/>
</dbReference>
<dbReference type="GO" id="GO:0005886">
    <property type="term" value="C:plasma membrane"/>
    <property type="evidence" value="ECO:0007669"/>
    <property type="project" value="UniProtKB-SubCell"/>
</dbReference>
<dbReference type="CDD" id="cd06261">
    <property type="entry name" value="TM_PBP2"/>
    <property type="match status" value="1"/>
</dbReference>
<evidence type="ECO:0000259" key="8">
    <source>
        <dbReference type="PROSITE" id="PS50928"/>
    </source>
</evidence>
<protein>
    <submittedName>
        <fullName evidence="10">ABC transporter permease subunit</fullName>
    </submittedName>
</protein>
<comment type="subcellular location">
    <subcellularLocation>
        <location evidence="7">Cell membrane</location>
        <topology evidence="7">Multi-pass membrane protein</topology>
    </subcellularLocation>
    <subcellularLocation>
        <location evidence="1">Membrane</location>
        <topology evidence="1">Multi-pass membrane protein</topology>
    </subcellularLocation>
</comment>
<keyword evidence="3 7" id="KW-0812">Transmembrane</keyword>
<dbReference type="Pfam" id="PF00528">
    <property type="entry name" value="BPD_transp_1"/>
    <property type="match status" value="1"/>
</dbReference>
<dbReference type="AlphaFoldDB" id="A0A0X8FE49"/>
<gene>
    <name evidence="10" type="ORF">I6G68_06290</name>
    <name evidence="9" type="ORF">ODY43_01565</name>
</gene>
<dbReference type="Gene3D" id="1.10.3720.10">
    <property type="entry name" value="MetI-like"/>
    <property type="match status" value="1"/>
</dbReference>
<dbReference type="InterPro" id="IPR035906">
    <property type="entry name" value="MetI-like_sf"/>
</dbReference>
<evidence type="ECO:0000313" key="10">
    <source>
        <dbReference type="EMBL" id="QPS01000.1"/>
    </source>
</evidence>
<evidence type="ECO:0000313" key="12">
    <source>
        <dbReference type="Proteomes" id="UP001069145"/>
    </source>
</evidence>
<dbReference type="EMBL" id="CP065662">
    <property type="protein sequence ID" value="QPS01000.1"/>
    <property type="molecule type" value="Genomic_DNA"/>
</dbReference>
<name>A0A0X8FE49_9LACT</name>
<keyword evidence="2 7" id="KW-0813">Transport</keyword>
<reference evidence="9" key="2">
    <citation type="submission" date="2022-09" db="EMBL/GenBank/DDBJ databases">
        <title>Aerococcus urinae taxonomy study.</title>
        <authorList>
            <person name="Christensen J."/>
            <person name="Senneby E."/>
        </authorList>
    </citation>
    <scope>NUCLEOTIDE SEQUENCE</scope>
    <source>
        <strain evidence="9">NLD-066-U95</strain>
    </source>
</reference>
<dbReference type="Proteomes" id="UP001069145">
    <property type="component" value="Unassembled WGS sequence"/>
</dbReference>
<keyword evidence="6 7" id="KW-0472">Membrane</keyword>
<dbReference type="SUPFAM" id="SSF161098">
    <property type="entry name" value="MetI-like"/>
    <property type="match status" value="1"/>
</dbReference>
<organism evidence="10 11">
    <name type="scientific">Aerococcus urinae</name>
    <dbReference type="NCBI Taxonomy" id="1376"/>
    <lineage>
        <taxon>Bacteria</taxon>
        <taxon>Bacillati</taxon>
        <taxon>Bacillota</taxon>
        <taxon>Bacilli</taxon>
        <taxon>Lactobacillales</taxon>
        <taxon>Aerococcaceae</taxon>
        <taxon>Aerococcus</taxon>
    </lineage>
</organism>
<sequence>MNWDFIIDTFFASLKGIPVTLSIMLVAVIFSIAPALLFALALQRELPVISKFIQVYLAIIRATPLIVLILFFYSLLPSLLNQFTNLIHVKVDVFNFNPIIYAYIIFSLIALASLTEIFRSALMAVDYGQWEAALSAGLSPWKSFERIIFPQLLKVALPSFINLIIELVKGTSLVFVMTVQDITAIAKTAAAYSYNFTSAYIVIFVIYLILCGLIQYLGQVINKYYLSHA</sequence>
<dbReference type="GO" id="GO:0006865">
    <property type="term" value="P:amino acid transport"/>
    <property type="evidence" value="ECO:0007669"/>
    <property type="project" value="UniProtKB-KW"/>
</dbReference>
<dbReference type="InterPro" id="IPR000515">
    <property type="entry name" value="MetI-like"/>
</dbReference>
<keyword evidence="5 7" id="KW-1133">Transmembrane helix</keyword>
<dbReference type="KEGG" id="aun:AWM73_03765"/>
<evidence type="ECO:0000256" key="3">
    <source>
        <dbReference type="ARBA" id="ARBA00022692"/>
    </source>
</evidence>
<evidence type="ECO:0000256" key="4">
    <source>
        <dbReference type="ARBA" id="ARBA00022970"/>
    </source>
</evidence>
<dbReference type="GO" id="GO:0055085">
    <property type="term" value="P:transmembrane transport"/>
    <property type="evidence" value="ECO:0007669"/>
    <property type="project" value="InterPro"/>
</dbReference>
<dbReference type="EMBL" id="JAOTML010000001">
    <property type="protein sequence ID" value="MCY3052694.1"/>
    <property type="molecule type" value="Genomic_DNA"/>
</dbReference>
<comment type="similarity">
    <text evidence="7">Belongs to the binding-protein-dependent transport system permease family.</text>
</comment>
<feature type="transmembrane region" description="Helical" evidence="7">
    <location>
        <begin position="96"/>
        <end position="114"/>
    </location>
</feature>
<evidence type="ECO:0000256" key="5">
    <source>
        <dbReference type="ARBA" id="ARBA00022989"/>
    </source>
</evidence>
<keyword evidence="4" id="KW-0029">Amino-acid transport</keyword>
<proteinExistence type="inferred from homology"/>
<accession>A0A0X8FE49</accession>
<evidence type="ECO:0000256" key="6">
    <source>
        <dbReference type="ARBA" id="ARBA00023136"/>
    </source>
</evidence>